<evidence type="ECO:0000313" key="5">
    <source>
        <dbReference type="Proteomes" id="UP000606720"/>
    </source>
</evidence>
<dbReference type="InterPro" id="IPR046059">
    <property type="entry name" value="DUF6017"/>
</dbReference>
<dbReference type="EMBL" id="JACOPH010000009">
    <property type="protein sequence ID" value="MBC5714737.1"/>
    <property type="molecule type" value="Genomic_DNA"/>
</dbReference>
<evidence type="ECO:0000259" key="3">
    <source>
        <dbReference type="Pfam" id="PF19481"/>
    </source>
</evidence>
<dbReference type="AlphaFoldDB" id="A0A923LPP3"/>
<feature type="domain" description="DUF6017" evidence="3">
    <location>
        <begin position="222"/>
        <end position="347"/>
    </location>
</feature>
<name>A0A923LPP3_9FIRM</name>
<protein>
    <submittedName>
        <fullName evidence="4">Replication initiator protein A</fullName>
    </submittedName>
</protein>
<feature type="compositionally biased region" description="Polar residues" evidence="1">
    <location>
        <begin position="188"/>
        <end position="197"/>
    </location>
</feature>
<evidence type="ECO:0000256" key="1">
    <source>
        <dbReference type="SAM" id="MobiDB-lite"/>
    </source>
</evidence>
<dbReference type="RefSeq" id="WP_015559833.1">
    <property type="nucleotide sequence ID" value="NZ_JACOPH010000009.1"/>
</dbReference>
<dbReference type="Proteomes" id="UP000606720">
    <property type="component" value="Unassembled WGS sequence"/>
</dbReference>
<organism evidence="4 5">
    <name type="scientific">Roseburia zhanii</name>
    <dbReference type="NCBI Taxonomy" id="2763064"/>
    <lineage>
        <taxon>Bacteria</taxon>
        <taxon>Bacillati</taxon>
        <taxon>Bacillota</taxon>
        <taxon>Clostridia</taxon>
        <taxon>Lachnospirales</taxon>
        <taxon>Lachnospiraceae</taxon>
        <taxon>Roseburia</taxon>
    </lineage>
</organism>
<proteinExistence type="predicted"/>
<accession>A0A923LPP3</accession>
<keyword evidence="5" id="KW-1185">Reference proteome</keyword>
<evidence type="ECO:0000313" key="4">
    <source>
        <dbReference type="EMBL" id="MBC5714737.1"/>
    </source>
</evidence>
<evidence type="ECO:0000259" key="2">
    <source>
        <dbReference type="Pfam" id="PF06970"/>
    </source>
</evidence>
<feature type="compositionally biased region" description="Basic and acidic residues" evidence="1">
    <location>
        <begin position="129"/>
        <end position="140"/>
    </location>
</feature>
<sequence>MSEILQLDYYYGIEAEQFSFYRVPRLLIKDERFKKLSSDAKLLYGLMLDRMSLSIKNEWFDEDNRAYIIYTIDSIMEDLGCGKEKAVKVLAELDSVKGIGLVEKVRRGLGKPDIIYVKNFASLAENVDEKKSGNTDKITEVGKSGFKKSENRTSRSPEIELQEVGKLDFRKSENQTSGSPEIEPQEVGESNPNYTNYNQTDLNYTEESYINPIIQSDSGKKDTMDVMDDVQTYIELIKENISYDHHMQYDGYGKRELYDELFQVICEVVCVKRPTIRVAGEEYPYELVKSRFLKLESSHLEYVIGCMQNTTTKITNIKAYMITSLYNAPTTINHFYQQEVQHDMYGGGWHEKGIV</sequence>
<dbReference type="Pfam" id="PF19481">
    <property type="entry name" value="DUF6017"/>
    <property type="match status" value="1"/>
</dbReference>
<reference evidence="4" key="1">
    <citation type="submission" date="2020-08" db="EMBL/GenBank/DDBJ databases">
        <title>Genome public.</title>
        <authorList>
            <person name="Liu C."/>
            <person name="Sun Q."/>
        </authorList>
    </citation>
    <scope>NUCLEOTIDE SEQUENCE</scope>
    <source>
        <strain evidence="4">BX1005</strain>
    </source>
</reference>
<feature type="compositionally biased region" description="Basic and acidic residues" evidence="1">
    <location>
        <begin position="147"/>
        <end position="173"/>
    </location>
</feature>
<dbReference type="Pfam" id="PF06970">
    <property type="entry name" value="RepA_N"/>
    <property type="match status" value="1"/>
</dbReference>
<feature type="region of interest" description="Disordered" evidence="1">
    <location>
        <begin position="129"/>
        <end position="197"/>
    </location>
</feature>
<gene>
    <name evidence="4" type="ORF">H8S17_11100</name>
</gene>
<feature type="domain" description="Replication initiator A N-terminal" evidence="2">
    <location>
        <begin position="19"/>
        <end position="93"/>
    </location>
</feature>
<comment type="caution">
    <text evidence="4">The sequence shown here is derived from an EMBL/GenBank/DDBJ whole genome shotgun (WGS) entry which is preliminary data.</text>
</comment>
<dbReference type="InterPro" id="IPR010724">
    <property type="entry name" value="RepA_N"/>
</dbReference>